<dbReference type="InterPro" id="IPR003594">
    <property type="entry name" value="HATPase_dom"/>
</dbReference>
<dbReference type="GO" id="GO:0046983">
    <property type="term" value="F:protein dimerization activity"/>
    <property type="evidence" value="ECO:0007669"/>
    <property type="project" value="InterPro"/>
</dbReference>
<dbReference type="PANTHER" id="PTHR24421">
    <property type="entry name" value="NITRATE/NITRITE SENSOR PROTEIN NARX-RELATED"/>
    <property type="match status" value="1"/>
</dbReference>
<dbReference type="SUPFAM" id="SSF55874">
    <property type="entry name" value="ATPase domain of HSP90 chaperone/DNA topoisomerase II/histidine kinase"/>
    <property type="match status" value="1"/>
</dbReference>
<sequence length="373" mass="38707">MAVVIELLFAGPALAALAGQATARARPFVAAGAGTAASGTLLASVLWHSQGAPSVVGVWPLLGTAALAANVVLVCRWATPRTAAAASSVTILAESLLALPITGPAVTNWKAGVAACLFWSLAGIAGVCFGLYLRQLDAARVRAVRQARRAQRVQLATDLHDFVAHDVSAMVVQVQAARILLPVGHEDVAVVLERVEADGVRALSAMDRTMRLLRELEERGPQDPVGRLHLDTPGATELPELVRRFALAWDGPVSLDTESGLASELSAPAGAAVYRVVLEALTNVRRHAGRGATVQVRLRRHHGGVELSVSDEQGADAPARPVPPQPDRRGGTGLAGLAEHLGLFGGTLSFGQTGPAGWSLRAELPAAALRGPA</sequence>
<dbReference type="Pfam" id="PF13581">
    <property type="entry name" value="HATPase_c_2"/>
    <property type="match status" value="1"/>
</dbReference>
<evidence type="ECO:0000256" key="2">
    <source>
        <dbReference type="ARBA" id="ARBA00012438"/>
    </source>
</evidence>
<evidence type="ECO:0000256" key="9">
    <source>
        <dbReference type="SAM" id="MobiDB-lite"/>
    </source>
</evidence>
<evidence type="ECO:0000313" key="15">
    <source>
        <dbReference type="Proteomes" id="UP000199632"/>
    </source>
</evidence>
<feature type="transmembrane region" description="Helical" evidence="10">
    <location>
        <begin position="82"/>
        <end position="103"/>
    </location>
</feature>
<organism evidence="14 15">
    <name type="scientific">Asanoa ishikariensis</name>
    <dbReference type="NCBI Taxonomy" id="137265"/>
    <lineage>
        <taxon>Bacteria</taxon>
        <taxon>Bacillati</taxon>
        <taxon>Actinomycetota</taxon>
        <taxon>Actinomycetes</taxon>
        <taxon>Micromonosporales</taxon>
        <taxon>Micromonosporaceae</taxon>
        <taxon>Asanoa</taxon>
    </lineage>
</organism>
<name>A0A1H3TKM4_9ACTN</name>
<reference evidence="15" key="1">
    <citation type="submission" date="2016-10" db="EMBL/GenBank/DDBJ databases">
        <authorList>
            <person name="Varghese N."/>
            <person name="Submissions S."/>
        </authorList>
    </citation>
    <scope>NUCLEOTIDE SEQUENCE [LARGE SCALE GENOMIC DNA]</scope>
    <source>
        <strain evidence="15">DSM 44718</strain>
    </source>
</reference>
<dbReference type="Gene3D" id="1.20.5.1930">
    <property type="match status" value="1"/>
</dbReference>
<keyword evidence="6 14" id="KW-0418">Kinase</keyword>
<keyword evidence="7" id="KW-0067">ATP-binding</keyword>
<dbReference type="STRING" id="137265.SAMN05421684_5914"/>
<dbReference type="Pfam" id="PF07730">
    <property type="entry name" value="HisKA_3"/>
    <property type="match status" value="1"/>
</dbReference>
<feature type="transmembrane region" description="Helical" evidence="10">
    <location>
        <begin position="109"/>
        <end position="133"/>
    </location>
</feature>
<feature type="signal peptide" evidence="11">
    <location>
        <begin position="1"/>
        <end position="15"/>
    </location>
</feature>
<keyword evidence="15" id="KW-1185">Reference proteome</keyword>
<evidence type="ECO:0000256" key="11">
    <source>
        <dbReference type="SAM" id="SignalP"/>
    </source>
</evidence>
<keyword evidence="11" id="KW-0732">Signal</keyword>
<evidence type="ECO:0000256" key="7">
    <source>
        <dbReference type="ARBA" id="ARBA00022840"/>
    </source>
</evidence>
<evidence type="ECO:0000259" key="12">
    <source>
        <dbReference type="Pfam" id="PF07730"/>
    </source>
</evidence>
<feature type="transmembrane region" description="Helical" evidence="10">
    <location>
        <begin position="52"/>
        <end position="75"/>
    </location>
</feature>
<keyword evidence="10" id="KW-1133">Transmembrane helix</keyword>
<protein>
    <recommendedName>
        <fullName evidence="2">histidine kinase</fullName>
        <ecNumber evidence="2">2.7.13.3</ecNumber>
    </recommendedName>
</protein>
<feature type="domain" description="Histidine kinase/HSP90-like ATPase" evidence="13">
    <location>
        <begin position="269"/>
        <end position="335"/>
    </location>
</feature>
<evidence type="ECO:0000259" key="13">
    <source>
        <dbReference type="Pfam" id="PF13581"/>
    </source>
</evidence>
<dbReference type="PANTHER" id="PTHR24421:SF10">
    <property type="entry name" value="NITRATE_NITRITE SENSOR PROTEIN NARQ"/>
    <property type="match status" value="1"/>
</dbReference>
<dbReference type="EC" id="2.7.13.3" evidence="2"/>
<evidence type="ECO:0000256" key="3">
    <source>
        <dbReference type="ARBA" id="ARBA00022553"/>
    </source>
</evidence>
<feature type="region of interest" description="Disordered" evidence="9">
    <location>
        <begin position="306"/>
        <end position="335"/>
    </location>
</feature>
<dbReference type="InterPro" id="IPR036890">
    <property type="entry name" value="HATPase_C_sf"/>
</dbReference>
<comment type="catalytic activity">
    <reaction evidence="1">
        <text>ATP + protein L-histidine = ADP + protein N-phospho-L-histidine.</text>
        <dbReference type="EC" id="2.7.13.3"/>
    </reaction>
</comment>
<evidence type="ECO:0000256" key="8">
    <source>
        <dbReference type="ARBA" id="ARBA00023012"/>
    </source>
</evidence>
<dbReference type="InterPro" id="IPR011712">
    <property type="entry name" value="Sig_transdc_His_kin_sub3_dim/P"/>
</dbReference>
<dbReference type="EMBL" id="FNQB01000003">
    <property type="protein sequence ID" value="SDZ50537.1"/>
    <property type="molecule type" value="Genomic_DNA"/>
</dbReference>
<evidence type="ECO:0000313" key="14">
    <source>
        <dbReference type="EMBL" id="SDZ50537.1"/>
    </source>
</evidence>
<evidence type="ECO:0000256" key="5">
    <source>
        <dbReference type="ARBA" id="ARBA00022741"/>
    </source>
</evidence>
<evidence type="ECO:0000256" key="1">
    <source>
        <dbReference type="ARBA" id="ARBA00000085"/>
    </source>
</evidence>
<dbReference type="Gene3D" id="3.30.565.10">
    <property type="entry name" value="Histidine kinase-like ATPase, C-terminal domain"/>
    <property type="match status" value="1"/>
</dbReference>
<evidence type="ECO:0000256" key="4">
    <source>
        <dbReference type="ARBA" id="ARBA00022679"/>
    </source>
</evidence>
<gene>
    <name evidence="14" type="ORF">SAMN05421684_5914</name>
</gene>
<keyword evidence="10" id="KW-0812">Transmembrane</keyword>
<keyword evidence="3" id="KW-0597">Phosphoprotein</keyword>
<keyword evidence="4" id="KW-0808">Transferase</keyword>
<feature type="domain" description="Signal transduction histidine kinase subgroup 3 dimerisation and phosphoacceptor" evidence="12">
    <location>
        <begin position="152"/>
        <end position="215"/>
    </location>
</feature>
<dbReference type="InterPro" id="IPR050482">
    <property type="entry name" value="Sensor_HK_TwoCompSys"/>
</dbReference>
<dbReference type="CDD" id="cd16917">
    <property type="entry name" value="HATPase_UhpB-NarQ-NarX-like"/>
    <property type="match status" value="1"/>
</dbReference>
<keyword evidence="10" id="KW-0472">Membrane</keyword>
<proteinExistence type="predicted"/>
<evidence type="ECO:0000256" key="10">
    <source>
        <dbReference type="SAM" id="Phobius"/>
    </source>
</evidence>
<dbReference type="Proteomes" id="UP000199632">
    <property type="component" value="Unassembled WGS sequence"/>
</dbReference>
<evidence type="ECO:0000256" key="6">
    <source>
        <dbReference type="ARBA" id="ARBA00022777"/>
    </source>
</evidence>
<dbReference type="GO" id="GO:0005524">
    <property type="term" value="F:ATP binding"/>
    <property type="evidence" value="ECO:0007669"/>
    <property type="project" value="UniProtKB-KW"/>
</dbReference>
<dbReference type="GO" id="GO:0016020">
    <property type="term" value="C:membrane"/>
    <property type="evidence" value="ECO:0007669"/>
    <property type="project" value="InterPro"/>
</dbReference>
<keyword evidence="8" id="KW-0902">Two-component regulatory system</keyword>
<keyword evidence="5" id="KW-0547">Nucleotide-binding</keyword>
<feature type="chain" id="PRO_5038421040" description="histidine kinase" evidence="11">
    <location>
        <begin position="16"/>
        <end position="373"/>
    </location>
</feature>
<dbReference type="AlphaFoldDB" id="A0A1H3TKM4"/>
<dbReference type="GO" id="GO:0000155">
    <property type="term" value="F:phosphorelay sensor kinase activity"/>
    <property type="evidence" value="ECO:0007669"/>
    <property type="project" value="InterPro"/>
</dbReference>
<accession>A0A1H3TKM4</accession>